<dbReference type="EC" id="4.2.1.1" evidence="3 8"/>
<dbReference type="Pfam" id="PF00194">
    <property type="entry name" value="Carb_anhydrase"/>
    <property type="match status" value="1"/>
</dbReference>
<dbReference type="InterPro" id="IPR001148">
    <property type="entry name" value="CA_dom"/>
</dbReference>
<dbReference type="PANTHER" id="PTHR18952:SF265">
    <property type="entry name" value="CARBONIC ANHYDRASE"/>
    <property type="match status" value="1"/>
</dbReference>
<dbReference type="GO" id="GO:0008270">
    <property type="term" value="F:zinc ion binding"/>
    <property type="evidence" value="ECO:0007669"/>
    <property type="project" value="UniProtKB-UniRule"/>
</dbReference>
<dbReference type="InterPro" id="IPR036398">
    <property type="entry name" value="CA_dom_sf"/>
</dbReference>
<comment type="cofactor">
    <cofactor evidence="8">
        <name>Zn(2+)</name>
        <dbReference type="ChEBI" id="CHEBI:29105"/>
    </cofactor>
</comment>
<dbReference type="EMBL" id="JACVVK020000506">
    <property type="protein sequence ID" value="KAK7469726.1"/>
    <property type="molecule type" value="Genomic_DNA"/>
</dbReference>
<comment type="function">
    <text evidence="1 8">Reversible hydration of carbon dioxide.</text>
</comment>
<keyword evidence="5 8" id="KW-0862">Zinc</keyword>
<keyword evidence="6 8" id="KW-0456">Lyase</keyword>
<dbReference type="SUPFAM" id="SSF51069">
    <property type="entry name" value="Carbonic anhydrase"/>
    <property type="match status" value="1"/>
</dbReference>
<dbReference type="Proteomes" id="UP001519460">
    <property type="component" value="Unassembled WGS sequence"/>
</dbReference>
<feature type="non-terminal residue" evidence="10">
    <location>
        <position position="372"/>
    </location>
</feature>
<dbReference type="InterPro" id="IPR023561">
    <property type="entry name" value="Carbonic_anhydrase_a-class"/>
</dbReference>
<organism evidence="10 11">
    <name type="scientific">Batillaria attramentaria</name>
    <dbReference type="NCBI Taxonomy" id="370345"/>
    <lineage>
        <taxon>Eukaryota</taxon>
        <taxon>Metazoa</taxon>
        <taxon>Spiralia</taxon>
        <taxon>Lophotrochozoa</taxon>
        <taxon>Mollusca</taxon>
        <taxon>Gastropoda</taxon>
        <taxon>Caenogastropoda</taxon>
        <taxon>Sorbeoconcha</taxon>
        <taxon>Cerithioidea</taxon>
        <taxon>Batillariidae</taxon>
        <taxon>Batillaria</taxon>
    </lineage>
</organism>
<reference evidence="10 11" key="1">
    <citation type="journal article" date="2023" name="Sci. Data">
        <title>Genome assembly of the Korean intertidal mud-creeper Batillaria attramentaria.</title>
        <authorList>
            <person name="Patra A.K."/>
            <person name="Ho P.T."/>
            <person name="Jun S."/>
            <person name="Lee S.J."/>
            <person name="Kim Y."/>
            <person name="Won Y.J."/>
        </authorList>
    </citation>
    <scope>NUCLEOTIDE SEQUENCE [LARGE SCALE GENOMIC DNA]</scope>
    <source>
        <strain evidence="10">Wonlab-2016</strain>
    </source>
</reference>
<accession>A0ABD0JC73</accession>
<dbReference type="SMART" id="SM01057">
    <property type="entry name" value="Carb_anhydrase"/>
    <property type="match status" value="1"/>
</dbReference>
<evidence type="ECO:0000256" key="7">
    <source>
        <dbReference type="ARBA" id="ARBA00048348"/>
    </source>
</evidence>
<feature type="chain" id="PRO_5044534744" description="Carbonic anhydrase" evidence="8">
    <location>
        <begin position="21"/>
        <end position="372"/>
    </location>
</feature>
<proteinExistence type="inferred from homology"/>
<comment type="caution">
    <text evidence="10">The sequence shown here is derived from an EMBL/GenBank/DDBJ whole genome shotgun (WGS) entry which is preliminary data.</text>
</comment>
<dbReference type="AlphaFoldDB" id="A0ABD0JC73"/>
<dbReference type="InterPro" id="IPR018338">
    <property type="entry name" value="Carbonic_anhydrase_a-class_CS"/>
</dbReference>
<dbReference type="PROSITE" id="PS00162">
    <property type="entry name" value="ALPHA_CA_1"/>
    <property type="match status" value="1"/>
</dbReference>
<evidence type="ECO:0000259" key="9">
    <source>
        <dbReference type="PROSITE" id="PS51144"/>
    </source>
</evidence>
<evidence type="ECO:0000256" key="5">
    <source>
        <dbReference type="ARBA" id="ARBA00022833"/>
    </source>
</evidence>
<dbReference type="CDD" id="cd00326">
    <property type="entry name" value="alpha_CA"/>
    <property type="match status" value="1"/>
</dbReference>
<evidence type="ECO:0000256" key="4">
    <source>
        <dbReference type="ARBA" id="ARBA00022723"/>
    </source>
</evidence>
<dbReference type="Gene3D" id="3.10.200.10">
    <property type="entry name" value="Alpha carbonic anhydrase"/>
    <property type="match status" value="1"/>
</dbReference>
<evidence type="ECO:0000256" key="6">
    <source>
        <dbReference type="ARBA" id="ARBA00023239"/>
    </source>
</evidence>
<comment type="catalytic activity">
    <reaction evidence="7 8">
        <text>hydrogencarbonate + H(+) = CO2 + H2O</text>
        <dbReference type="Rhea" id="RHEA:10748"/>
        <dbReference type="ChEBI" id="CHEBI:15377"/>
        <dbReference type="ChEBI" id="CHEBI:15378"/>
        <dbReference type="ChEBI" id="CHEBI:16526"/>
        <dbReference type="ChEBI" id="CHEBI:17544"/>
        <dbReference type="EC" id="4.2.1.1"/>
    </reaction>
</comment>
<evidence type="ECO:0000256" key="8">
    <source>
        <dbReference type="RuleBase" id="RU367011"/>
    </source>
</evidence>
<feature type="domain" description="Alpha-carbonic anhydrase" evidence="9">
    <location>
        <begin position="154"/>
        <end position="372"/>
    </location>
</feature>
<evidence type="ECO:0000256" key="1">
    <source>
        <dbReference type="ARBA" id="ARBA00002904"/>
    </source>
</evidence>
<keyword evidence="8" id="KW-0732">Signal</keyword>
<evidence type="ECO:0000313" key="10">
    <source>
        <dbReference type="EMBL" id="KAK7469726.1"/>
    </source>
</evidence>
<keyword evidence="4 8" id="KW-0479">Metal-binding</keyword>
<feature type="signal peptide" evidence="8">
    <location>
        <begin position="1"/>
        <end position="20"/>
    </location>
</feature>
<dbReference type="GO" id="GO:0004089">
    <property type="term" value="F:carbonate dehydratase activity"/>
    <property type="evidence" value="ECO:0007669"/>
    <property type="project" value="UniProtKB-UniRule"/>
</dbReference>
<evidence type="ECO:0000256" key="2">
    <source>
        <dbReference type="ARBA" id="ARBA00010718"/>
    </source>
</evidence>
<protein>
    <recommendedName>
        <fullName evidence="3 8">Carbonic anhydrase</fullName>
        <ecNumber evidence="3 8">4.2.1.1</ecNumber>
    </recommendedName>
</protein>
<comment type="similarity">
    <text evidence="2 8">Belongs to the alpha-carbonic anhydrase family.</text>
</comment>
<evidence type="ECO:0000313" key="11">
    <source>
        <dbReference type="Proteomes" id="UP001519460"/>
    </source>
</evidence>
<gene>
    <name evidence="10" type="ORF">BaRGS_00036257</name>
</gene>
<dbReference type="PANTHER" id="PTHR18952">
    <property type="entry name" value="CARBONIC ANHYDRASE"/>
    <property type="match status" value="1"/>
</dbReference>
<sequence>MRSWVAVLLLIGAGIATVTGYASHPASSSVQTGQRAEPLYRVRTLSNGDIVAIHVNGRTATRAGYSRRPRRLLLLSRTSGSNVDLAPTLTRAPELRPQSPLADPASLLVSEAGRFGTGGPVDSFADPSVPGTVLSRIGPFPELGLLQIGPRTGRVWGYDGTDGPRTWSKMFPACSGRRQSPVNINTSQVRYQRMPEVDFFNFQPLADTFMFTNDGFTVRLIPRQVEHVTGLDTQGSTFTLAEIHFHWSSQHRQGSEHAINGVRFPMEMHVMTFATKYGSLDRARAKPDGFAVLAVIFDIGAENPAMWPIIASNSMLDSVGDAVPLAGLDLKELLPDNTSPYFRYRGSLTTPPCSENVLWTVCEHVQTMSQQQ</sequence>
<name>A0ABD0JC73_9CAEN</name>
<keyword evidence="11" id="KW-1185">Reference proteome</keyword>
<dbReference type="PROSITE" id="PS51144">
    <property type="entry name" value="ALPHA_CA_2"/>
    <property type="match status" value="1"/>
</dbReference>
<evidence type="ECO:0000256" key="3">
    <source>
        <dbReference type="ARBA" id="ARBA00012925"/>
    </source>
</evidence>